<evidence type="ECO:0000313" key="1">
    <source>
        <dbReference type="Proteomes" id="UP000694864"/>
    </source>
</evidence>
<reference evidence="2" key="2">
    <citation type="submission" date="2025-08" db="UniProtKB">
        <authorList>
            <consortium name="RefSeq"/>
        </authorList>
    </citation>
    <scope>IDENTIFICATION</scope>
    <source>
        <tissue evidence="2">Leaf</tissue>
    </source>
</reference>
<dbReference type="PANTHER" id="PTHR33116">
    <property type="entry name" value="REVERSE TRANSCRIPTASE ZINC-BINDING DOMAIN-CONTAINING PROTEIN-RELATED-RELATED"/>
    <property type="match status" value="1"/>
</dbReference>
<sequence length="239" mass="26571">MCKAKSEQAAVWLSILKAYGKATGQEINPAKSAITFGSKVPETVKLEIHGTLGIKNEGGVGKYLRLPECFSGSKVDMLSYIKDRLNSKVLSWHSKTLSMGGKEVMIKSVALAMLVFAMLCFKLSKSTCEADQKIHWISCKKFCVPKELGGMGFRDIGLFNQALLAKQAWQLLQYSQSLFAKVLKSRYYPNLTFMDAGLGKRPPFGWRSIMFGRELMKKRSTNQSGEWVFAKGLDGSMGE</sequence>
<accession>A0ABM1QIK6</accession>
<organism evidence="1 2">
    <name type="scientific">Camelina sativa</name>
    <name type="common">False flax</name>
    <name type="synonym">Myagrum sativum</name>
    <dbReference type="NCBI Taxonomy" id="90675"/>
    <lineage>
        <taxon>Eukaryota</taxon>
        <taxon>Viridiplantae</taxon>
        <taxon>Streptophyta</taxon>
        <taxon>Embryophyta</taxon>
        <taxon>Tracheophyta</taxon>
        <taxon>Spermatophyta</taxon>
        <taxon>Magnoliopsida</taxon>
        <taxon>eudicotyledons</taxon>
        <taxon>Gunneridae</taxon>
        <taxon>Pentapetalae</taxon>
        <taxon>rosids</taxon>
        <taxon>malvids</taxon>
        <taxon>Brassicales</taxon>
        <taxon>Brassicaceae</taxon>
        <taxon>Camelineae</taxon>
        <taxon>Camelina</taxon>
    </lineage>
</organism>
<dbReference type="Proteomes" id="UP000694864">
    <property type="component" value="Chromosome 2"/>
</dbReference>
<keyword evidence="1" id="KW-1185">Reference proteome</keyword>
<dbReference type="PANTHER" id="PTHR33116:SF86">
    <property type="entry name" value="REVERSE TRANSCRIPTASE DOMAIN-CONTAINING PROTEIN"/>
    <property type="match status" value="1"/>
</dbReference>
<name>A0ABM1QIK6_CAMSA</name>
<protein>
    <submittedName>
        <fullName evidence="2">Uncharacterized protein LOC109127001</fullName>
    </submittedName>
</protein>
<dbReference type="RefSeq" id="XP_019086594.1">
    <property type="nucleotide sequence ID" value="XM_019231049.1"/>
</dbReference>
<reference evidence="1" key="1">
    <citation type="journal article" date="2014" name="Nat. Commun.">
        <title>The emerging biofuel crop Camelina sativa retains a highly undifferentiated hexaploid genome structure.</title>
        <authorList>
            <person name="Kagale S."/>
            <person name="Koh C."/>
            <person name="Nixon J."/>
            <person name="Bollina V."/>
            <person name="Clarke W.E."/>
            <person name="Tuteja R."/>
            <person name="Spillane C."/>
            <person name="Robinson S.J."/>
            <person name="Links M.G."/>
            <person name="Clarke C."/>
            <person name="Higgins E.E."/>
            <person name="Huebert T."/>
            <person name="Sharpe A.G."/>
            <person name="Parkin I.A."/>
        </authorList>
    </citation>
    <scope>NUCLEOTIDE SEQUENCE [LARGE SCALE GENOMIC DNA]</scope>
    <source>
        <strain evidence="1">cv. DH55</strain>
    </source>
</reference>
<gene>
    <name evidence="2" type="primary">LOC109127001</name>
</gene>
<evidence type="ECO:0000313" key="2">
    <source>
        <dbReference type="RefSeq" id="XP_019086594.1"/>
    </source>
</evidence>
<proteinExistence type="predicted"/>
<dbReference type="GeneID" id="109127001"/>